<dbReference type="EMBL" id="JAPESX010000273">
    <property type="protein sequence ID" value="KAJ8122198.1"/>
    <property type="molecule type" value="Genomic_DNA"/>
</dbReference>
<name>A0ACC2J488_9PEZI</name>
<sequence>MKIAIIGAGISGLSQYLWLKKVRLLNDHSVIIYEARETQDRNATAAVNLETYNASVIGASIGLSPTGLHVLKRLDQDLYDEILRTGHIIRTWRMSNARGWTLAHEPAGGDNETMVMIGRDACCQIFRNRVPDEVVVRRKVIDVRLAEGDNRPALVFQDQTTEEFDFVIGCDGVWSRARRAIFGAQDRDQYEFSPQYEGLVGVGGFVPSSKIQGTPDGEMNAVLGANGFFGYGYTTGSPEDGSKAGDTATWWSTYTLKKCPDDWRNIDKDDVKKQLQKRHLGWQNAAIQSIVRDVEINSLYPTFITPLLPTWEKGSCVLVGDAAHALQPSSGQGASMALEDCEALALFLRHYLRKYPEGGFVKAARQYSDLRRPRLAMVFKKAQQLAGMKEDMGLVQEMLMYFFVWLLSRFRLTEGYMHMLNAYDVPSEVSKAITESS</sequence>
<proteinExistence type="predicted"/>
<comment type="caution">
    <text evidence="1">The sequence shown here is derived from an EMBL/GenBank/DDBJ whole genome shotgun (WGS) entry which is preliminary data.</text>
</comment>
<keyword evidence="2" id="KW-1185">Reference proteome</keyword>
<accession>A0ACC2J488</accession>
<dbReference type="Proteomes" id="UP001153334">
    <property type="component" value="Unassembled WGS sequence"/>
</dbReference>
<evidence type="ECO:0000313" key="2">
    <source>
        <dbReference type="Proteomes" id="UP001153334"/>
    </source>
</evidence>
<evidence type="ECO:0000313" key="1">
    <source>
        <dbReference type="EMBL" id="KAJ8122198.1"/>
    </source>
</evidence>
<organism evidence="1 2">
    <name type="scientific">Nemania bipapillata</name>
    <dbReference type="NCBI Taxonomy" id="110536"/>
    <lineage>
        <taxon>Eukaryota</taxon>
        <taxon>Fungi</taxon>
        <taxon>Dikarya</taxon>
        <taxon>Ascomycota</taxon>
        <taxon>Pezizomycotina</taxon>
        <taxon>Sordariomycetes</taxon>
        <taxon>Xylariomycetidae</taxon>
        <taxon>Xylariales</taxon>
        <taxon>Xylariaceae</taxon>
        <taxon>Nemania</taxon>
    </lineage>
</organism>
<protein>
    <submittedName>
        <fullName evidence="1">Uncharacterized protein</fullName>
    </submittedName>
</protein>
<gene>
    <name evidence="1" type="ORF">ONZ43_g1547</name>
</gene>
<reference evidence="1" key="1">
    <citation type="submission" date="2022-11" db="EMBL/GenBank/DDBJ databases">
        <title>Genome Sequence of Nemania bipapillata.</title>
        <authorList>
            <person name="Buettner E."/>
        </authorList>
    </citation>
    <scope>NUCLEOTIDE SEQUENCE</scope>
    <source>
        <strain evidence="1">CP14</strain>
    </source>
</reference>